<feature type="region of interest" description="Disordered" evidence="3">
    <location>
        <begin position="185"/>
        <end position="212"/>
    </location>
</feature>
<dbReference type="Gene3D" id="1.10.12.10">
    <property type="entry name" value="Lyase 2-enoyl-coa Hydratase, Chain A, domain 2"/>
    <property type="match status" value="1"/>
</dbReference>
<dbReference type="SUPFAM" id="SSF54160">
    <property type="entry name" value="Chromo domain-like"/>
    <property type="match status" value="1"/>
</dbReference>
<dbReference type="Gene3D" id="3.90.226.10">
    <property type="entry name" value="2-enoyl-CoA Hydratase, Chain A, domain 1"/>
    <property type="match status" value="1"/>
</dbReference>
<feature type="compositionally biased region" description="Basic and acidic residues" evidence="3">
    <location>
        <begin position="191"/>
        <end position="201"/>
    </location>
</feature>
<reference evidence="5 6" key="1">
    <citation type="submission" date="2023-05" db="EMBL/GenBank/DDBJ databases">
        <title>B98-5 Cell Line De Novo Hybrid Assembly: An Optical Mapping Approach.</title>
        <authorList>
            <person name="Kananen K."/>
            <person name="Auerbach J.A."/>
            <person name="Kautto E."/>
            <person name="Blachly J.S."/>
        </authorList>
    </citation>
    <scope>NUCLEOTIDE SEQUENCE [LARGE SCALE GENOMIC DNA]</scope>
    <source>
        <strain evidence="5">B95-8</strain>
        <tissue evidence="5">Cell line</tissue>
    </source>
</reference>
<dbReference type="Gene3D" id="2.40.50.40">
    <property type="match status" value="1"/>
</dbReference>
<dbReference type="InterPro" id="IPR000953">
    <property type="entry name" value="Chromo/chromo_shadow_dom"/>
</dbReference>
<dbReference type="PANTHER" id="PTHR43684:SF6">
    <property type="entry name" value="TESTIS-SPECIFIC CHROMODOMAIN PROTEIN Y 1-RELATED"/>
    <property type="match status" value="1"/>
</dbReference>
<keyword evidence="6" id="KW-1185">Reference proteome</keyword>
<dbReference type="InterPro" id="IPR017984">
    <property type="entry name" value="Chromo_dom_subgr"/>
</dbReference>
<dbReference type="Pfam" id="PF00385">
    <property type="entry name" value="Chromo"/>
    <property type="match status" value="1"/>
</dbReference>
<feature type="domain" description="Chromo" evidence="4">
    <location>
        <begin position="6"/>
        <end position="66"/>
    </location>
</feature>
<dbReference type="SUPFAM" id="SSF52096">
    <property type="entry name" value="ClpP/crotonase"/>
    <property type="match status" value="1"/>
</dbReference>
<dbReference type="SMART" id="SM00298">
    <property type="entry name" value="CHROMO"/>
    <property type="match status" value="1"/>
</dbReference>
<dbReference type="PRINTS" id="PR00504">
    <property type="entry name" value="CHROMODOMAIN"/>
</dbReference>
<dbReference type="InterPro" id="IPR029045">
    <property type="entry name" value="ClpP/crotonase-like_dom_sf"/>
</dbReference>
<dbReference type="PROSITE" id="PS50013">
    <property type="entry name" value="CHROMO_2"/>
    <property type="match status" value="1"/>
</dbReference>
<dbReference type="CDD" id="cd06558">
    <property type="entry name" value="crotonase-like"/>
    <property type="match status" value="1"/>
</dbReference>
<dbReference type="PANTHER" id="PTHR43684">
    <property type="match status" value="1"/>
</dbReference>
<evidence type="ECO:0000313" key="6">
    <source>
        <dbReference type="Proteomes" id="UP001266305"/>
    </source>
</evidence>
<keyword evidence="2" id="KW-0539">Nucleus</keyword>
<dbReference type="Proteomes" id="UP001266305">
    <property type="component" value="Unassembled WGS sequence"/>
</dbReference>
<dbReference type="Pfam" id="PF00378">
    <property type="entry name" value="ECH_1"/>
    <property type="match status" value="1"/>
</dbReference>
<proteinExistence type="predicted"/>
<dbReference type="CDD" id="cd18634">
    <property type="entry name" value="CD_CDY"/>
    <property type="match status" value="1"/>
</dbReference>
<dbReference type="InterPro" id="IPR016197">
    <property type="entry name" value="Chromo-like_dom_sf"/>
</dbReference>
<comment type="caution">
    <text evidence="5">The sequence shown here is derived from an EMBL/GenBank/DDBJ whole genome shotgun (WGS) entry which is preliminary data.</text>
</comment>
<protein>
    <submittedName>
        <fullName evidence="5">Testis-specific chromodomain protein Y 1</fullName>
    </submittedName>
</protein>
<evidence type="ECO:0000256" key="3">
    <source>
        <dbReference type="SAM" id="MobiDB-lite"/>
    </source>
</evidence>
<organism evidence="5 6">
    <name type="scientific">Saguinus oedipus</name>
    <name type="common">Cotton-top tamarin</name>
    <name type="synonym">Oedipomidas oedipus</name>
    <dbReference type="NCBI Taxonomy" id="9490"/>
    <lineage>
        <taxon>Eukaryota</taxon>
        <taxon>Metazoa</taxon>
        <taxon>Chordata</taxon>
        <taxon>Craniata</taxon>
        <taxon>Vertebrata</taxon>
        <taxon>Euteleostomi</taxon>
        <taxon>Mammalia</taxon>
        <taxon>Eutheria</taxon>
        <taxon>Euarchontoglires</taxon>
        <taxon>Primates</taxon>
        <taxon>Haplorrhini</taxon>
        <taxon>Platyrrhini</taxon>
        <taxon>Cebidae</taxon>
        <taxon>Callitrichinae</taxon>
        <taxon>Saguinus</taxon>
    </lineage>
</organism>
<evidence type="ECO:0000256" key="1">
    <source>
        <dbReference type="ARBA" id="ARBA00004123"/>
    </source>
</evidence>
<feature type="compositionally biased region" description="Low complexity" evidence="3">
    <location>
        <begin position="84"/>
        <end position="93"/>
    </location>
</feature>
<evidence type="ECO:0000259" key="4">
    <source>
        <dbReference type="PROSITE" id="PS50013"/>
    </source>
</evidence>
<evidence type="ECO:0000256" key="2">
    <source>
        <dbReference type="ARBA" id="ARBA00023242"/>
    </source>
</evidence>
<accession>A0ABQ9TCL0</accession>
<sequence length="541" mass="61486">MASQEFEVEAIIDKRQHQNGKTEYLVRWKGYDKEDDTWEPEQNLTNCEKCIYDFNRQQMEKQRKSTWNRTRTTSSNNIRKRTSRTSTSSFSKNFPRRTLTGKHHKSKNNQLFVARPNIGIITSAFLTDPKNLEQRNSTIKSLVPQRPVNSQRNVSAILKSEKLYSVAAVQETSVVFKAAEEKPIRISSDPDTEHDGIENRSHTQPPGPQMSDSVTAFMPTESDNKEGIVVLMDPSTVNGTTNRHTSVSRVKDGKREIVDDRKDQPFIKRMYFTIRLKESENRYRDIVVKKDDGFTQILLSTISTEKNALNTEVIKEIMNALERAAVDDSKFVLFSAAGSVFCSGLDFGHIVKNLRNDRNRMSTEIVDTIKSFVNVFIHFKKIIVVSVNGPGIGLGASILPLCDLVWANDKAWFQTPYMTFGQSPDGCATLTFPRIMGEALANEMLIGGRKLTAQEAYAKGLVSQVFLTSTFTQDVMIQIKRLASYNPVMLQKCKDLVCSNIMMELEQANERECEMLKKIWSSAEGIESMLKYVQTKTDEFK</sequence>
<dbReference type="InterPro" id="IPR023780">
    <property type="entry name" value="Chromo_domain"/>
</dbReference>
<feature type="region of interest" description="Disordered" evidence="3">
    <location>
        <begin position="62"/>
        <end position="104"/>
    </location>
</feature>
<dbReference type="InterPro" id="IPR051053">
    <property type="entry name" value="ECH/Chromodomain_protein"/>
</dbReference>
<dbReference type="PROSITE" id="PS00598">
    <property type="entry name" value="CHROMO_1"/>
    <property type="match status" value="1"/>
</dbReference>
<evidence type="ECO:0000313" key="5">
    <source>
        <dbReference type="EMBL" id="KAK2082441.1"/>
    </source>
</evidence>
<gene>
    <name evidence="5" type="primary">CDY1_54</name>
    <name evidence="5" type="ORF">P7K49_040323</name>
</gene>
<dbReference type="InterPro" id="IPR023779">
    <property type="entry name" value="Chromodomain_CS"/>
</dbReference>
<feature type="compositionally biased region" description="Low complexity" evidence="3">
    <location>
        <begin position="65"/>
        <end position="77"/>
    </location>
</feature>
<name>A0ABQ9TCL0_SAGOE</name>
<dbReference type="InterPro" id="IPR001753">
    <property type="entry name" value="Enoyl-CoA_hydra/iso"/>
</dbReference>
<dbReference type="EMBL" id="JASSZA010000036">
    <property type="protein sequence ID" value="KAK2082441.1"/>
    <property type="molecule type" value="Genomic_DNA"/>
</dbReference>
<dbReference type="InterPro" id="IPR014748">
    <property type="entry name" value="Enoyl-CoA_hydra_C"/>
</dbReference>
<comment type="subcellular location">
    <subcellularLocation>
        <location evidence="1">Nucleus</location>
    </subcellularLocation>
</comment>